<dbReference type="InterPro" id="IPR002123">
    <property type="entry name" value="Plipid/glycerol_acylTrfase"/>
</dbReference>
<comment type="caution">
    <text evidence="6">The sequence shown here is derived from an EMBL/GenBank/DDBJ whole genome shotgun (WGS) entry which is preliminary data.</text>
</comment>
<dbReference type="RefSeq" id="WP_330195876.1">
    <property type="nucleotide sequence ID" value="NZ_JAZDRO010000002.1"/>
</dbReference>
<name>A0ABU7LXR2_9PROT</name>
<dbReference type="EMBL" id="JAZDRO010000002">
    <property type="protein sequence ID" value="MEE2566337.1"/>
    <property type="molecule type" value="Genomic_DNA"/>
</dbReference>
<feature type="transmembrane region" description="Helical" evidence="4">
    <location>
        <begin position="41"/>
        <end position="60"/>
    </location>
</feature>
<evidence type="ECO:0000256" key="3">
    <source>
        <dbReference type="ARBA" id="ARBA00023315"/>
    </source>
</evidence>
<sequence>MTLIRSLLFMIWMYGLMVVMGIAGIWLLLFPRSWSRVYFRIYLALIFGGLRVICGLRYVVEGREHLPEGGALIASKHQSMFETLAYWQILDDPAIILKKELAWLPFFGWFAQKLGNIVVDRGAAAKALRKMLSDARKRAAEGRQILIFPEGTRTKPGARIDYKPGVAGLYSAMKVPCVPAALDSGFFWQGRGVLRRPGCITVQFLPPIGPGLPRDEFMSLLEDRIETASAELAARHGTLAE</sequence>
<keyword evidence="7" id="KW-1185">Reference proteome</keyword>
<protein>
    <submittedName>
        <fullName evidence="6">Lysophospholipid acyltransferase family protein</fullName>
    </submittedName>
</protein>
<evidence type="ECO:0000259" key="5">
    <source>
        <dbReference type="SMART" id="SM00563"/>
    </source>
</evidence>
<dbReference type="PANTHER" id="PTHR10434">
    <property type="entry name" value="1-ACYL-SN-GLYCEROL-3-PHOSPHATE ACYLTRANSFERASE"/>
    <property type="match status" value="1"/>
</dbReference>
<evidence type="ECO:0000313" key="6">
    <source>
        <dbReference type="EMBL" id="MEE2566337.1"/>
    </source>
</evidence>
<feature type="domain" description="Phospholipid/glycerol acyltransferase" evidence="5">
    <location>
        <begin position="71"/>
        <end position="185"/>
    </location>
</feature>
<keyword evidence="2" id="KW-0808">Transferase</keyword>
<feature type="transmembrane region" description="Helical" evidence="4">
    <location>
        <begin position="7"/>
        <end position="29"/>
    </location>
</feature>
<dbReference type="SUPFAM" id="SSF69593">
    <property type="entry name" value="Glycerol-3-phosphate (1)-acyltransferase"/>
    <property type="match status" value="1"/>
</dbReference>
<dbReference type="SMART" id="SM00563">
    <property type="entry name" value="PlsC"/>
    <property type="match status" value="1"/>
</dbReference>
<keyword evidence="4" id="KW-1133">Transmembrane helix</keyword>
<gene>
    <name evidence="6" type="ORF">V0U35_06555</name>
</gene>
<evidence type="ECO:0000313" key="7">
    <source>
        <dbReference type="Proteomes" id="UP001310692"/>
    </source>
</evidence>
<evidence type="ECO:0000256" key="2">
    <source>
        <dbReference type="ARBA" id="ARBA00022679"/>
    </source>
</evidence>
<organism evidence="6 7">
    <name type="scientific">Hyphobacterium marinum</name>
    <dbReference type="NCBI Taxonomy" id="3116574"/>
    <lineage>
        <taxon>Bacteria</taxon>
        <taxon>Pseudomonadati</taxon>
        <taxon>Pseudomonadota</taxon>
        <taxon>Alphaproteobacteria</taxon>
        <taxon>Maricaulales</taxon>
        <taxon>Maricaulaceae</taxon>
        <taxon>Hyphobacterium</taxon>
    </lineage>
</organism>
<dbReference type="Proteomes" id="UP001310692">
    <property type="component" value="Unassembled WGS sequence"/>
</dbReference>
<comment type="pathway">
    <text evidence="1">Lipid metabolism.</text>
</comment>
<dbReference type="Pfam" id="PF01553">
    <property type="entry name" value="Acyltransferase"/>
    <property type="match status" value="1"/>
</dbReference>
<evidence type="ECO:0000256" key="4">
    <source>
        <dbReference type="SAM" id="Phobius"/>
    </source>
</evidence>
<evidence type="ECO:0000256" key="1">
    <source>
        <dbReference type="ARBA" id="ARBA00005189"/>
    </source>
</evidence>
<dbReference type="CDD" id="cd07989">
    <property type="entry name" value="LPLAT_AGPAT-like"/>
    <property type="match status" value="1"/>
</dbReference>
<keyword evidence="3 6" id="KW-0012">Acyltransferase</keyword>
<proteinExistence type="predicted"/>
<dbReference type="PANTHER" id="PTHR10434:SF40">
    <property type="entry name" value="1-ACYL-SN-GLYCEROL-3-PHOSPHATE ACYLTRANSFERASE"/>
    <property type="match status" value="1"/>
</dbReference>
<keyword evidence="4" id="KW-0812">Transmembrane</keyword>
<dbReference type="GO" id="GO:0016746">
    <property type="term" value="F:acyltransferase activity"/>
    <property type="evidence" value="ECO:0007669"/>
    <property type="project" value="UniProtKB-KW"/>
</dbReference>
<keyword evidence="4" id="KW-0472">Membrane</keyword>
<reference evidence="6 7" key="1">
    <citation type="submission" date="2024-01" db="EMBL/GenBank/DDBJ databases">
        <title>Hyphobacterium bacterium isolated from marine sediment.</title>
        <authorList>
            <person name="Zhao S."/>
        </authorList>
    </citation>
    <scope>NUCLEOTIDE SEQUENCE [LARGE SCALE GENOMIC DNA]</scope>
    <source>
        <strain evidence="6 7">Y60-23</strain>
    </source>
</reference>
<accession>A0ABU7LXR2</accession>